<evidence type="ECO:0000256" key="1">
    <source>
        <dbReference type="SAM" id="MobiDB-lite"/>
    </source>
</evidence>
<name>A0ABV0F064_9ENTE</name>
<dbReference type="Proteomes" id="UP000664357">
    <property type="component" value="Unassembled WGS sequence"/>
</dbReference>
<organism evidence="2 3">
    <name type="scientific">Candidatus Enterococcus ferrettii</name>
    <dbReference type="NCBI Taxonomy" id="2815324"/>
    <lineage>
        <taxon>Bacteria</taxon>
        <taxon>Bacillati</taxon>
        <taxon>Bacillota</taxon>
        <taxon>Bacilli</taxon>
        <taxon>Lactobacillales</taxon>
        <taxon>Enterococcaceae</taxon>
        <taxon>Enterococcus</taxon>
    </lineage>
</organism>
<evidence type="ECO:0008006" key="4">
    <source>
        <dbReference type="Google" id="ProtNLM"/>
    </source>
</evidence>
<sequence>MAVNDEKVVEVIMRSEKDMFRLLTKAMMAVTKQSTHTTLKGIKVIQNTGQQRFTNLRKQNATLEHVDVNQEDLAAIKAELKRYKVDFAIEHNQETDKTHVFFKAQDRDIINLALENVLIKFNADKTIEQEQPTKDAAQEQNQEKNQDQEKNKNQEQKQVENQDQEKEKTPPTKEKTDADRTRETQQPKDQQVEKKKESLTKKLDKFQEEADKINKDRKKELSKNKTKTKGKER</sequence>
<comment type="caution">
    <text evidence="2">The sequence shown here is derived from an EMBL/GenBank/DDBJ whole genome shotgun (WGS) entry which is preliminary data.</text>
</comment>
<reference evidence="2 3" key="1">
    <citation type="submission" date="2021-03" db="EMBL/GenBank/DDBJ databases">
        <authorList>
            <person name="Gilmore M.S."/>
            <person name="Schwartzman J."/>
            <person name="Van Tyne D."/>
            <person name="Martin M."/>
            <person name="Earl A.M."/>
            <person name="Manson A.L."/>
            <person name="Straub T."/>
            <person name="Salamzade R."/>
            <person name="Saavedra J."/>
            <person name="Lebreton F."/>
            <person name="Prichula J."/>
            <person name="Schaufler K."/>
            <person name="Gaca A."/>
            <person name="Sgardioli B."/>
            <person name="Wagenaar J."/>
            <person name="Strong T."/>
        </authorList>
    </citation>
    <scope>NUCLEOTIDE SEQUENCE [LARGE SCALE GENOMIC DNA]</scope>
    <source>
        <strain evidence="2 3">665A</strain>
    </source>
</reference>
<keyword evidence="3" id="KW-1185">Reference proteome</keyword>
<dbReference type="InterPro" id="IPR024234">
    <property type="entry name" value="DUF3801"/>
</dbReference>
<evidence type="ECO:0000313" key="3">
    <source>
        <dbReference type="Proteomes" id="UP000664357"/>
    </source>
</evidence>
<reference evidence="2 3" key="2">
    <citation type="submission" date="2024-02" db="EMBL/GenBank/DDBJ databases">
        <title>The Genome Sequence of Enterococcus sp. DIV0159.</title>
        <authorList>
            <person name="Earl A."/>
            <person name="Manson A."/>
            <person name="Gilmore M."/>
            <person name="Sanders J."/>
            <person name="Shea T."/>
            <person name="Howe W."/>
            <person name="Livny J."/>
            <person name="Cuomo C."/>
            <person name="Neafsey D."/>
            <person name="Birren B."/>
        </authorList>
    </citation>
    <scope>NUCLEOTIDE SEQUENCE [LARGE SCALE GENOMIC DNA]</scope>
    <source>
        <strain evidence="2 3">665A</strain>
    </source>
</reference>
<feature type="region of interest" description="Disordered" evidence="1">
    <location>
        <begin position="130"/>
        <end position="233"/>
    </location>
</feature>
<dbReference type="EMBL" id="JAFREL020000009">
    <property type="protein sequence ID" value="MEO1773293.1"/>
    <property type="molecule type" value="Genomic_DNA"/>
</dbReference>
<proteinExistence type="predicted"/>
<dbReference type="RefSeq" id="WP_010760124.1">
    <property type="nucleotide sequence ID" value="NZ_JAFREL020000009.1"/>
</dbReference>
<accession>A0ABV0F064</accession>
<gene>
    <name evidence="2" type="ORF">JZO67_005277</name>
</gene>
<evidence type="ECO:0000313" key="2">
    <source>
        <dbReference type="EMBL" id="MEO1773293.1"/>
    </source>
</evidence>
<dbReference type="Pfam" id="PF12687">
    <property type="entry name" value="DUF3801"/>
    <property type="match status" value="1"/>
</dbReference>
<protein>
    <recommendedName>
        <fullName evidence="4">PcfB family protein</fullName>
    </recommendedName>
</protein>